<organism evidence="15 16">
    <name type="scientific">Campylobacter canadensis</name>
    <dbReference type="NCBI Taxonomy" id="449520"/>
    <lineage>
        <taxon>Bacteria</taxon>
        <taxon>Pseudomonadati</taxon>
        <taxon>Campylobacterota</taxon>
        <taxon>Epsilonproteobacteria</taxon>
        <taxon>Campylobacterales</taxon>
        <taxon>Campylobacteraceae</taxon>
        <taxon>Campylobacter</taxon>
    </lineage>
</organism>
<evidence type="ECO:0000313" key="16">
    <source>
        <dbReference type="Proteomes" id="UP000786183"/>
    </source>
</evidence>
<dbReference type="PANTHER" id="PTHR30013:SF7">
    <property type="entry name" value="HYDROGENASE-2 SMALL CHAIN"/>
    <property type="match status" value="1"/>
</dbReference>
<comment type="similarity">
    <text evidence="4">Belongs to the [NiFe]/[NiFeSe] hydrogenase small subunit family.</text>
</comment>
<dbReference type="PANTHER" id="PTHR30013">
    <property type="entry name" value="NIFE / NIFESE HYDROGENASE SMALL SUBUNIT FAMILY MEMBER"/>
    <property type="match status" value="1"/>
</dbReference>
<dbReference type="Gene3D" id="3.40.50.700">
    <property type="entry name" value="NADH:ubiquinone oxidoreductase-like, 20kDa subunit"/>
    <property type="match status" value="1"/>
</dbReference>
<evidence type="ECO:0000259" key="13">
    <source>
        <dbReference type="Pfam" id="PF01058"/>
    </source>
</evidence>
<dbReference type="Pfam" id="PF14720">
    <property type="entry name" value="NiFe_hyd_SSU_C"/>
    <property type="match status" value="1"/>
</dbReference>
<comment type="subcellular location">
    <subcellularLocation>
        <location evidence="3">Cell envelope</location>
    </subcellularLocation>
</comment>
<feature type="domain" description="Cytochrome-c3 hydrogenase C-terminal" evidence="14">
    <location>
        <begin position="200"/>
        <end position="281"/>
    </location>
</feature>
<keyword evidence="16" id="KW-1185">Reference proteome</keyword>
<comment type="subunit">
    <text evidence="5">Heterodimer of a large and a small subunit.</text>
</comment>
<reference evidence="15 16" key="1">
    <citation type="submission" date="2020-07" db="EMBL/GenBank/DDBJ databases">
        <title>Transfer of Campylobacter canadensis to the novel genus Avispirillum gen. nov., that also includes two novel species recovered from migratory waterfowl: Avispirillum anseris sp. nov. and Avispirillum brantae sp. nov.</title>
        <authorList>
            <person name="Miller W.G."/>
            <person name="Chapman M.H."/>
            <person name="Yee E."/>
            <person name="Inglis G.D."/>
        </authorList>
    </citation>
    <scope>NUCLEOTIDE SEQUENCE [LARGE SCALE GENOMIC DNA]</scope>
    <source>
        <strain evidence="15 16">L283</strain>
    </source>
</reference>
<evidence type="ECO:0000256" key="7">
    <source>
        <dbReference type="ARBA" id="ARBA00022723"/>
    </source>
</evidence>
<dbReference type="Proteomes" id="UP000786183">
    <property type="component" value="Unassembled WGS sequence"/>
</dbReference>
<comment type="caution">
    <text evidence="15">The sequence shown here is derived from an EMBL/GenBank/DDBJ whole genome shotgun (WGS) entry which is preliminary data.</text>
</comment>
<keyword evidence="11" id="KW-0411">Iron-sulfur</keyword>
<dbReference type="PRINTS" id="PR00614">
    <property type="entry name" value="NIHGNASESMLL"/>
</dbReference>
<dbReference type="Pfam" id="PF01058">
    <property type="entry name" value="Oxidored_q6"/>
    <property type="match status" value="1"/>
</dbReference>
<dbReference type="InterPro" id="IPR037148">
    <property type="entry name" value="NiFe-Hase_small_C_sf"/>
</dbReference>
<dbReference type="EMBL" id="JACGBB010000019">
    <property type="protein sequence ID" value="MBZ7987915.1"/>
    <property type="molecule type" value="Genomic_DNA"/>
</dbReference>
<evidence type="ECO:0000256" key="3">
    <source>
        <dbReference type="ARBA" id="ARBA00004196"/>
    </source>
</evidence>
<keyword evidence="10" id="KW-0408">Iron</keyword>
<keyword evidence="12" id="KW-0003">3Fe-4S</keyword>
<dbReference type="RefSeq" id="WP_224325501.1">
    <property type="nucleotide sequence ID" value="NZ_JACGBB010000019.1"/>
</dbReference>
<keyword evidence="9" id="KW-0560">Oxidoreductase</keyword>
<name>A0ABS7WT11_9BACT</name>
<keyword evidence="8" id="KW-0732">Signal</keyword>
<dbReference type="InterPro" id="IPR037024">
    <property type="entry name" value="NiFe_Hase_small_N_sf"/>
</dbReference>
<protein>
    <submittedName>
        <fullName evidence="15">Hydrogenase small subunit</fullName>
    </submittedName>
</protein>
<feature type="domain" description="NADH:ubiquinone oxidoreductase-like 20kDa subunit" evidence="13">
    <location>
        <begin position="43"/>
        <end position="180"/>
    </location>
</feature>
<dbReference type="NCBIfam" id="TIGR00391">
    <property type="entry name" value="hydA"/>
    <property type="match status" value="1"/>
</dbReference>
<dbReference type="InterPro" id="IPR027394">
    <property type="entry name" value="Cytochrome-c3_hydrogenase_C"/>
</dbReference>
<evidence type="ECO:0000256" key="8">
    <source>
        <dbReference type="ARBA" id="ARBA00022729"/>
    </source>
</evidence>
<evidence type="ECO:0000256" key="2">
    <source>
        <dbReference type="ARBA" id="ARBA00001966"/>
    </source>
</evidence>
<evidence type="ECO:0000256" key="4">
    <source>
        <dbReference type="ARBA" id="ARBA00006605"/>
    </source>
</evidence>
<dbReference type="SUPFAM" id="SSF56770">
    <property type="entry name" value="HydA/Nqo6-like"/>
    <property type="match status" value="1"/>
</dbReference>
<dbReference type="InterPro" id="IPR006137">
    <property type="entry name" value="NADH_UbQ_OxRdtase-like_20kDa"/>
</dbReference>
<proteinExistence type="inferred from homology"/>
<evidence type="ECO:0000256" key="5">
    <source>
        <dbReference type="ARBA" id="ARBA00011771"/>
    </source>
</evidence>
<evidence type="ECO:0000313" key="15">
    <source>
        <dbReference type="EMBL" id="MBZ7987915.1"/>
    </source>
</evidence>
<evidence type="ECO:0000256" key="11">
    <source>
        <dbReference type="ARBA" id="ARBA00023014"/>
    </source>
</evidence>
<dbReference type="Gene3D" id="4.10.480.10">
    <property type="entry name" value="Cytochrome-c3 hydrogenase, C-terminal domain"/>
    <property type="match status" value="1"/>
</dbReference>
<evidence type="ECO:0000256" key="9">
    <source>
        <dbReference type="ARBA" id="ARBA00023002"/>
    </source>
</evidence>
<comment type="cofactor">
    <cofactor evidence="1">
        <name>[3Fe-4S] cluster</name>
        <dbReference type="ChEBI" id="CHEBI:21137"/>
    </cofactor>
</comment>
<keyword evidence="6" id="KW-0004">4Fe-4S</keyword>
<dbReference type="InterPro" id="IPR001821">
    <property type="entry name" value="NiFe_hydrogenase_ssu"/>
</dbReference>
<evidence type="ECO:0000256" key="6">
    <source>
        <dbReference type="ARBA" id="ARBA00022485"/>
    </source>
</evidence>
<evidence type="ECO:0000256" key="12">
    <source>
        <dbReference type="ARBA" id="ARBA00023291"/>
    </source>
</evidence>
<evidence type="ECO:0000256" key="1">
    <source>
        <dbReference type="ARBA" id="ARBA00001927"/>
    </source>
</evidence>
<accession>A0ABS7WT11</accession>
<comment type="cofactor">
    <cofactor evidence="2">
        <name>[4Fe-4S] cluster</name>
        <dbReference type="ChEBI" id="CHEBI:49883"/>
    </cofactor>
</comment>
<evidence type="ECO:0000259" key="14">
    <source>
        <dbReference type="Pfam" id="PF14720"/>
    </source>
</evidence>
<gene>
    <name evidence="15" type="ORF">AVCANL283_07385</name>
</gene>
<sequence>MSKNLEQIKNVLKTLGVKADENEIYERIKDKKLKVIWLHFSECTGCSESFIRSESIGLDDLIFDYIDLVYHETYMASSGFLAESLLESKEPYLLIVEGAISANEYYTSGAFAHSAMHKMQELAKNALAIYAVGSCSSYGGIQAAAPNPTISYGIADEFKDAVLIPGCPPSESNIIASIMHFVFFNSAPSLDNNNRPAFAYAKCLHDMCERKVAFESGDFVKEFGDEAAKNGACLFKVGCKGPYTFNNCPKTKFNSKTSWPVAAGHGCIACSERDFWDNYGVYELSMASSYAQGKRKRAQNIINNFEKGTTCIKDDGIYKDNEKILSFEFEMQNIASFLSTNKLGQKLLANYEKEFNINLQADSKIASKFSDIFLAASFILNKEFKSLDEILKLANSYEIGIASGLDFKLNNNIPFKLDVQKSLRLVLIYKLGGLDDIAIYYGIADSIAQVIVKVLKLADIKEFYFEDEIFKSEIMQERLSFYLKRI</sequence>
<keyword evidence="7" id="KW-0479">Metal-binding</keyword>
<evidence type="ECO:0000256" key="10">
    <source>
        <dbReference type="ARBA" id="ARBA00023004"/>
    </source>
</evidence>